<keyword evidence="5 6" id="KW-0949">S-adenosyl-L-methionine</keyword>
<feature type="binding site" evidence="6">
    <location>
        <position position="85"/>
    </location>
    <ligand>
        <name>S-adenosyl-L-methionine</name>
        <dbReference type="ChEBI" id="CHEBI:59789"/>
    </ligand>
</feature>
<reference evidence="7" key="1">
    <citation type="submission" date="2020-10" db="EMBL/GenBank/DDBJ databases">
        <authorList>
            <person name="Gilroy R."/>
        </authorList>
    </citation>
    <scope>NUCLEOTIDE SEQUENCE</scope>
    <source>
        <strain evidence="7">ChiBcec7-5410</strain>
    </source>
</reference>
<comment type="subcellular location">
    <subcellularLocation>
        <location evidence="6">Cytoplasm</location>
    </subcellularLocation>
</comment>
<dbReference type="EMBL" id="DVLW01000168">
    <property type="protein sequence ID" value="HIT94729.1"/>
    <property type="molecule type" value="Genomic_DNA"/>
</dbReference>
<dbReference type="Pfam" id="PF02527">
    <property type="entry name" value="GidB"/>
    <property type="match status" value="1"/>
</dbReference>
<comment type="caution">
    <text evidence="7">The sequence shown here is derived from an EMBL/GenBank/DDBJ whole genome shotgun (WGS) entry which is preliminary data.</text>
</comment>
<dbReference type="SUPFAM" id="SSF53335">
    <property type="entry name" value="S-adenosyl-L-methionine-dependent methyltransferases"/>
    <property type="match status" value="1"/>
</dbReference>
<proteinExistence type="inferred from homology"/>
<name>A0A9D1H8U5_9FIRM</name>
<evidence type="ECO:0000256" key="6">
    <source>
        <dbReference type="HAMAP-Rule" id="MF_00074"/>
    </source>
</evidence>
<feature type="binding site" evidence="6">
    <location>
        <begin position="130"/>
        <end position="131"/>
    </location>
    <ligand>
        <name>S-adenosyl-L-methionine</name>
        <dbReference type="ChEBI" id="CHEBI:59789"/>
    </ligand>
</feature>
<feature type="binding site" evidence="6">
    <location>
        <position position="80"/>
    </location>
    <ligand>
        <name>S-adenosyl-L-methionine</name>
        <dbReference type="ChEBI" id="CHEBI:59789"/>
    </ligand>
</feature>
<dbReference type="PANTHER" id="PTHR31760:SF0">
    <property type="entry name" value="S-ADENOSYL-L-METHIONINE-DEPENDENT METHYLTRANSFERASES SUPERFAMILY PROTEIN"/>
    <property type="match status" value="1"/>
</dbReference>
<dbReference type="Gene3D" id="3.40.50.150">
    <property type="entry name" value="Vaccinia Virus protein VP39"/>
    <property type="match status" value="1"/>
</dbReference>
<dbReference type="GO" id="GO:0005829">
    <property type="term" value="C:cytosol"/>
    <property type="evidence" value="ECO:0007669"/>
    <property type="project" value="TreeGrafter"/>
</dbReference>
<protein>
    <recommendedName>
        <fullName evidence="6">Ribosomal RNA small subunit methyltransferase G</fullName>
        <ecNumber evidence="6">2.1.1.-</ecNumber>
    </recommendedName>
    <alternativeName>
        <fullName evidence="6">16S rRNA 7-methylguanosine methyltransferase</fullName>
        <shortName evidence="6">16S rRNA m7G methyltransferase</shortName>
    </alternativeName>
</protein>
<gene>
    <name evidence="6 7" type="primary">rsmG</name>
    <name evidence="7" type="ORF">IAC43_06055</name>
</gene>
<keyword evidence="4 6" id="KW-0808">Transferase</keyword>
<dbReference type="AlphaFoldDB" id="A0A9D1H8U5"/>
<dbReference type="PIRSF" id="PIRSF003078">
    <property type="entry name" value="GidB"/>
    <property type="match status" value="1"/>
</dbReference>
<keyword evidence="1 6" id="KW-0963">Cytoplasm</keyword>
<keyword evidence="2 6" id="KW-0698">rRNA processing</keyword>
<reference evidence="7" key="2">
    <citation type="journal article" date="2021" name="PeerJ">
        <title>Extensive microbial diversity within the chicken gut microbiome revealed by metagenomics and culture.</title>
        <authorList>
            <person name="Gilroy R."/>
            <person name="Ravi A."/>
            <person name="Getino M."/>
            <person name="Pursley I."/>
            <person name="Horton D.L."/>
            <person name="Alikhan N.F."/>
            <person name="Baker D."/>
            <person name="Gharbi K."/>
            <person name="Hall N."/>
            <person name="Watson M."/>
            <person name="Adriaenssens E.M."/>
            <person name="Foster-Nyarko E."/>
            <person name="Jarju S."/>
            <person name="Secka A."/>
            <person name="Antonio M."/>
            <person name="Oren A."/>
            <person name="Chaudhuri R.R."/>
            <person name="La Ragione R."/>
            <person name="Hildebrand F."/>
            <person name="Pallen M.J."/>
        </authorList>
    </citation>
    <scope>NUCLEOTIDE SEQUENCE</scope>
    <source>
        <strain evidence="7">ChiBcec7-5410</strain>
    </source>
</reference>
<sequence>MINRDFLMDKLKETGFELSQPEQLTERFDRYAEMLVDWNEKINLTAITAPDEIVIKHFVDSLLLLKAYDVPKGVSMIDVGTGAGFPSVPVAMVRDDIRLTLMDSLNKRINFLKELSKTLGVNAECVHARAEEFGNKPEYREQYDVACARAVAHLRELSEYCLPFVKVGGAFVALKSVGLEQELEEAKAAIDILGGKVERISRFTLPDGAERAIAVIRKIRPTPKKFPRPYGKIKKNPLNKA</sequence>
<comment type="similarity">
    <text evidence="6">Belongs to the methyltransferase superfamily. RNA methyltransferase RsmG family.</text>
</comment>
<comment type="caution">
    <text evidence="6">Lacks conserved residue(s) required for the propagation of feature annotation.</text>
</comment>
<keyword evidence="3 6" id="KW-0489">Methyltransferase</keyword>
<dbReference type="InterPro" id="IPR003682">
    <property type="entry name" value="rRNA_ssu_MeTfrase_G"/>
</dbReference>
<feature type="binding site" evidence="6">
    <location>
        <position position="149"/>
    </location>
    <ligand>
        <name>S-adenosyl-L-methionine</name>
        <dbReference type="ChEBI" id="CHEBI:59789"/>
    </ligand>
</feature>
<organism evidence="7 8">
    <name type="scientific">Candidatus Faecivivens stercoripullorum</name>
    <dbReference type="NCBI Taxonomy" id="2840805"/>
    <lineage>
        <taxon>Bacteria</taxon>
        <taxon>Bacillati</taxon>
        <taxon>Bacillota</taxon>
        <taxon>Clostridia</taxon>
        <taxon>Eubacteriales</taxon>
        <taxon>Oscillospiraceae</taxon>
        <taxon>Oscillospiraceae incertae sedis</taxon>
        <taxon>Candidatus Faecivivens</taxon>
    </lineage>
</organism>
<evidence type="ECO:0000256" key="1">
    <source>
        <dbReference type="ARBA" id="ARBA00022490"/>
    </source>
</evidence>
<dbReference type="GO" id="GO:0070043">
    <property type="term" value="F:rRNA (guanine-N7-)-methyltransferase activity"/>
    <property type="evidence" value="ECO:0007669"/>
    <property type="project" value="UniProtKB-UniRule"/>
</dbReference>
<dbReference type="HAMAP" id="MF_00074">
    <property type="entry name" value="16SrRNA_methyltr_G"/>
    <property type="match status" value="1"/>
</dbReference>
<evidence type="ECO:0000256" key="2">
    <source>
        <dbReference type="ARBA" id="ARBA00022552"/>
    </source>
</evidence>
<dbReference type="Proteomes" id="UP000824160">
    <property type="component" value="Unassembled WGS sequence"/>
</dbReference>
<accession>A0A9D1H8U5</accession>
<dbReference type="FunFam" id="3.40.50.150:FF:000041">
    <property type="entry name" value="Ribosomal RNA small subunit methyltransferase G"/>
    <property type="match status" value="1"/>
</dbReference>
<evidence type="ECO:0000313" key="7">
    <source>
        <dbReference type="EMBL" id="HIT94729.1"/>
    </source>
</evidence>
<evidence type="ECO:0000256" key="5">
    <source>
        <dbReference type="ARBA" id="ARBA00022691"/>
    </source>
</evidence>
<evidence type="ECO:0000256" key="4">
    <source>
        <dbReference type="ARBA" id="ARBA00022679"/>
    </source>
</evidence>
<evidence type="ECO:0000313" key="8">
    <source>
        <dbReference type="Proteomes" id="UP000824160"/>
    </source>
</evidence>
<evidence type="ECO:0000256" key="3">
    <source>
        <dbReference type="ARBA" id="ARBA00022603"/>
    </source>
</evidence>
<dbReference type="EC" id="2.1.1.-" evidence="6"/>
<dbReference type="InterPro" id="IPR029063">
    <property type="entry name" value="SAM-dependent_MTases_sf"/>
</dbReference>
<comment type="function">
    <text evidence="6">Specifically methylates the N7 position of a guanine in 16S rRNA.</text>
</comment>
<dbReference type="PANTHER" id="PTHR31760">
    <property type="entry name" value="S-ADENOSYL-L-METHIONINE-DEPENDENT METHYLTRANSFERASES SUPERFAMILY PROTEIN"/>
    <property type="match status" value="1"/>
</dbReference>
<dbReference type="NCBIfam" id="TIGR00138">
    <property type="entry name" value="rsmG_gidB"/>
    <property type="match status" value="1"/>
</dbReference>